<proteinExistence type="predicted"/>
<accession>A0A0V0ICB6</accession>
<sequence>MEEMNSAQWLVGGDFNVILDESEKLGGLPVTQQEVEDFAQCINNCALTEIQFTGSLYTWWNGRIEEGCIFKRLDRVFGSIEFTQEFAQSEVQHLIREGFDHAPLHVLCRSMNVPAKKPFRFLNFWTKHYNFKGVVEKVWGENIIGSPFSCI</sequence>
<dbReference type="AlphaFoldDB" id="A0A0V0ICB6"/>
<name>A0A0V0ICB6_SOLCH</name>
<dbReference type="EMBL" id="GEDG01008795">
    <property type="protein sequence ID" value="JAP29737.1"/>
    <property type="molecule type" value="Transcribed_RNA"/>
</dbReference>
<dbReference type="Gene3D" id="3.60.10.10">
    <property type="entry name" value="Endonuclease/exonuclease/phosphatase"/>
    <property type="match status" value="1"/>
</dbReference>
<organism evidence="1">
    <name type="scientific">Solanum chacoense</name>
    <name type="common">Chaco potato</name>
    <dbReference type="NCBI Taxonomy" id="4108"/>
    <lineage>
        <taxon>Eukaryota</taxon>
        <taxon>Viridiplantae</taxon>
        <taxon>Streptophyta</taxon>
        <taxon>Embryophyta</taxon>
        <taxon>Tracheophyta</taxon>
        <taxon>Spermatophyta</taxon>
        <taxon>Magnoliopsida</taxon>
        <taxon>eudicotyledons</taxon>
        <taxon>Gunneridae</taxon>
        <taxon>Pentapetalae</taxon>
        <taxon>asterids</taxon>
        <taxon>lamiids</taxon>
        <taxon>Solanales</taxon>
        <taxon>Solanaceae</taxon>
        <taxon>Solanoideae</taxon>
        <taxon>Solaneae</taxon>
        <taxon>Solanum</taxon>
    </lineage>
</organism>
<dbReference type="PANTHER" id="PTHR33710:SF79">
    <property type="entry name" value="OS06G0205337 PROTEIN"/>
    <property type="match status" value="1"/>
</dbReference>
<reference evidence="1" key="1">
    <citation type="submission" date="2015-12" db="EMBL/GenBank/DDBJ databases">
        <title>Gene expression during late stages of embryo sac development: a critical building block for successful pollen-pistil interactions.</title>
        <authorList>
            <person name="Liu Y."/>
            <person name="Joly V."/>
            <person name="Sabar M."/>
            <person name="Matton D.P."/>
        </authorList>
    </citation>
    <scope>NUCLEOTIDE SEQUENCE</scope>
</reference>
<dbReference type="InterPro" id="IPR036691">
    <property type="entry name" value="Endo/exonu/phosph_ase_sf"/>
</dbReference>
<protein>
    <submittedName>
        <fullName evidence="1">Putative ovule protein</fullName>
    </submittedName>
</protein>
<evidence type="ECO:0000313" key="1">
    <source>
        <dbReference type="EMBL" id="JAP29737.1"/>
    </source>
</evidence>
<dbReference type="PANTHER" id="PTHR33710">
    <property type="entry name" value="BNAC02G09200D PROTEIN"/>
    <property type="match status" value="1"/>
</dbReference>
<dbReference type="SUPFAM" id="SSF56219">
    <property type="entry name" value="DNase I-like"/>
    <property type="match status" value="1"/>
</dbReference>